<comment type="caution">
    <text evidence="2">The sequence shown here is derived from an EMBL/GenBank/DDBJ whole genome shotgun (WGS) entry which is preliminary data.</text>
</comment>
<reference evidence="2 3" key="1">
    <citation type="submission" date="2017-10" db="EMBL/GenBank/DDBJ databases">
        <title>Development of genomic resources for the powdery mildew, Erysiphe pulchra.</title>
        <authorList>
            <person name="Wadl P.A."/>
            <person name="Mack B.M."/>
            <person name="Moore G."/>
            <person name="Beltz S.B."/>
        </authorList>
    </citation>
    <scope>NUCLEOTIDE SEQUENCE [LARGE SCALE GENOMIC DNA]</scope>
    <source>
        <strain evidence="2">Cflorida</strain>
    </source>
</reference>
<keyword evidence="3" id="KW-1185">Reference proteome</keyword>
<evidence type="ECO:0000256" key="1">
    <source>
        <dbReference type="SAM" id="MobiDB-lite"/>
    </source>
</evidence>
<evidence type="ECO:0000313" key="3">
    <source>
        <dbReference type="Proteomes" id="UP000237438"/>
    </source>
</evidence>
<feature type="region of interest" description="Disordered" evidence="1">
    <location>
        <begin position="1"/>
        <end position="20"/>
    </location>
</feature>
<protein>
    <submittedName>
        <fullName evidence="2">Uncharacterized protein</fullName>
    </submittedName>
</protein>
<dbReference type="Proteomes" id="UP000237438">
    <property type="component" value="Unassembled WGS sequence"/>
</dbReference>
<dbReference type="EMBL" id="PEDP01001841">
    <property type="protein sequence ID" value="POS83157.1"/>
    <property type="molecule type" value="Genomic_DNA"/>
</dbReference>
<organism evidence="2 3">
    <name type="scientific">Erysiphe pulchra</name>
    <dbReference type="NCBI Taxonomy" id="225359"/>
    <lineage>
        <taxon>Eukaryota</taxon>
        <taxon>Fungi</taxon>
        <taxon>Dikarya</taxon>
        <taxon>Ascomycota</taxon>
        <taxon>Pezizomycotina</taxon>
        <taxon>Leotiomycetes</taxon>
        <taxon>Erysiphales</taxon>
        <taxon>Erysiphaceae</taxon>
        <taxon>Erysiphe</taxon>
    </lineage>
</organism>
<dbReference type="AlphaFoldDB" id="A0A2S4PMA8"/>
<accession>A0A2S4PMA8</accession>
<evidence type="ECO:0000313" key="2">
    <source>
        <dbReference type="EMBL" id="POS83157.1"/>
    </source>
</evidence>
<name>A0A2S4PMA8_9PEZI</name>
<sequence length="112" mass="12525">MSSSIKPSGEANFTPKNADFQLPSHIDICGIAFAKFRELKSSLNKAHQNTDIYTISRRPSNIEKIIKLPKLISTDRDFWHNSAMELLLLTDISVVFLPHPPSAPATIVCVDY</sequence>
<gene>
    <name evidence="2" type="ORF">EPUL_005797</name>
</gene>
<proteinExistence type="predicted"/>